<feature type="transmembrane region" description="Helical" evidence="8">
    <location>
        <begin position="237"/>
        <end position="260"/>
    </location>
</feature>
<dbReference type="NCBIfam" id="TIGR00711">
    <property type="entry name" value="efflux_EmrB"/>
    <property type="match status" value="1"/>
</dbReference>
<dbReference type="PANTHER" id="PTHR42718">
    <property type="entry name" value="MAJOR FACILITATOR SUPERFAMILY MULTIDRUG TRANSPORTER MFSC"/>
    <property type="match status" value="1"/>
</dbReference>
<feature type="transmembrane region" description="Helical" evidence="8">
    <location>
        <begin position="415"/>
        <end position="432"/>
    </location>
</feature>
<keyword evidence="4 8" id="KW-0812">Transmembrane</keyword>
<feature type="transmembrane region" description="Helical" evidence="8">
    <location>
        <begin position="212"/>
        <end position="231"/>
    </location>
</feature>
<dbReference type="InterPro" id="IPR036259">
    <property type="entry name" value="MFS_trans_sf"/>
</dbReference>
<evidence type="ECO:0000313" key="11">
    <source>
        <dbReference type="Proteomes" id="UP000653411"/>
    </source>
</evidence>
<dbReference type="AlphaFoldDB" id="A0A917XPH5"/>
<dbReference type="GO" id="GO:0022857">
    <property type="term" value="F:transmembrane transporter activity"/>
    <property type="evidence" value="ECO:0007669"/>
    <property type="project" value="InterPro"/>
</dbReference>
<feature type="domain" description="Major facilitator superfamily (MFS) profile" evidence="9">
    <location>
        <begin position="27"/>
        <end position="480"/>
    </location>
</feature>
<feature type="transmembrane region" description="Helical" evidence="8">
    <location>
        <begin position="452"/>
        <end position="475"/>
    </location>
</feature>
<dbReference type="PROSITE" id="PS50850">
    <property type="entry name" value="MFS"/>
    <property type="match status" value="1"/>
</dbReference>
<dbReference type="PANTHER" id="PTHR42718:SF42">
    <property type="entry name" value="EXPORT PROTEIN"/>
    <property type="match status" value="1"/>
</dbReference>
<evidence type="ECO:0000256" key="7">
    <source>
        <dbReference type="ARBA" id="ARBA00023251"/>
    </source>
</evidence>
<comment type="subcellular location">
    <subcellularLocation>
        <location evidence="1">Cell membrane</location>
        <topology evidence="1">Multi-pass membrane protein</topology>
    </subcellularLocation>
</comment>
<feature type="transmembrane region" description="Helical" evidence="8">
    <location>
        <begin position="314"/>
        <end position="335"/>
    </location>
</feature>
<feature type="transmembrane region" description="Helical" evidence="8">
    <location>
        <begin position="372"/>
        <end position="394"/>
    </location>
</feature>
<sequence length="496" mass="51292">MSGTRGPPGEEEEHRTMRKWRANPWAVLVTLSLGFFMTLLDLTIVNIAIPDMMDGLGASLGQTLWTVSGYALTLSALIITASRLGDLRGPRNLFAVGLAVFTLASLACGLAPTPTALIAARVVQGLGAALLTPQTMTLIVAVFPAERRGTAMGIWGMVAGLATLSGPTLGGFLVSALDWRWIFLVNLPIGVAALVLTFLVVPDIRPGRAHRFDLPGVLLSTGALFCIAFGLQEGESYHWGAGIRALLAAGAALAAGFLLHQRRRQAGEPLVPFALFHDRNFTAMTALVGLVSVAMLGLVLPFNLYLQSVLHLSAMKAGLVLAPSSLVSMTVGPFAGRLADRIGGKSLLLFGLTCYTAGIITIAVIASPASAWYAFVPATLLTGLGVGCIIAPMSTEAMRFVPRHLAGAASGINNTVRQIGSVVGAAAVGALLESRLAAEIATGKTYAAAFTATLHTTVILPVAVLIAGALVCLLLRPRPAPTAAAPADGKQTAAAG</sequence>
<evidence type="ECO:0000256" key="4">
    <source>
        <dbReference type="ARBA" id="ARBA00022692"/>
    </source>
</evidence>
<comment type="caution">
    <text evidence="10">The sequence shown here is derived from an EMBL/GenBank/DDBJ whole genome shotgun (WGS) entry which is preliminary data.</text>
</comment>
<feature type="transmembrane region" description="Helical" evidence="8">
    <location>
        <begin position="93"/>
        <end position="112"/>
    </location>
</feature>
<organism evidence="10 11">
    <name type="scientific">Streptomyces fuscichromogenes</name>
    <dbReference type="NCBI Taxonomy" id="1324013"/>
    <lineage>
        <taxon>Bacteria</taxon>
        <taxon>Bacillati</taxon>
        <taxon>Actinomycetota</taxon>
        <taxon>Actinomycetes</taxon>
        <taxon>Kitasatosporales</taxon>
        <taxon>Streptomycetaceae</taxon>
        <taxon>Streptomyces</taxon>
    </lineage>
</organism>
<dbReference type="EMBL" id="BMML01000045">
    <property type="protein sequence ID" value="GGN45151.1"/>
    <property type="molecule type" value="Genomic_DNA"/>
</dbReference>
<feature type="transmembrane region" description="Helical" evidence="8">
    <location>
        <begin position="154"/>
        <end position="175"/>
    </location>
</feature>
<evidence type="ECO:0000256" key="1">
    <source>
        <dbReference type="ARBA" id="ARBA00004651"/>
    </source>
</evidence>
<keyword evidence="7" id="KW-0046">Antibiotic resistance</keyword>
<dbReference type="GO" id="GO:0046677">
    <property type="term" value="P:response to antibiotic"/>
    <property type="evidence" value="ECO:0007669"/>
    <property type="project" value="UniProtKB-KW"/>
</dbReference>
<feature type="transmembrane region" description="Helical" evidence="8">
    <location>
        <begin position="347"/>
        <end position="366"/>
    </location>
</feature>
<dbReference type="InterPro" id="IPR011701">
    <property type="entry name" value="MFS"/>
</dbReference>
<evidence type="ECO:0000313" key="10">
    <source>
        <dbReference type="EMBL" id="GGN45151.1"/>
    </source>
</evidence>
<protein>
    <submittedName>
        <fullName evidence="10">MFS transporter</fullName>
    </submittedName>
</protein>
<keyword evidence="6 8" id="KW-0472">Membrane</keyword>
<evidence type="ECO:0000256" key="8">
    <source>
        <dbReference type="SAM" id="Phobius"/>
    </source>
</evidence>
<feature type="transmembrane region" description="Helical" evidence="8">
    <location>
        <begin position="181"/>
        <end position="200"/>
    </location>
</feature>
<dbReference type="Proteomes" id="UP000653411">
    <property type="component" value="Unassembled WGS sequence"/>
</dbReference>
<dbReference type="CDD" id="cd17321">
    <property type="entry name" value="MFS_MMR_MDR_like"/>
    <property type="match status" value="1"/>
</dbReference>
<dbReference type="Gene3D" id="1.20.1250.20">
    <property type="entry name" value="MFS general substrate transporter like domains"/>
    <property type="match status" value="1"/>
</dbReference>
<dbReference type="InterPro" id="IPR020846">
    <property type="entry name" value="MFS_dom"/>
</dbReference>
<evidence type="ECO:0000259" key="9">
    <source>
        <dbReference type="PROSITE" id="PS50850"/>
    </source>
</evidence>
<dbReference type="GO" id="GO:0005886">
    <property type="term" value="C:plasma membrane"/>
    <property type="evidence" value="ECO:0007669"/>
    <property type="project" value="UniProtKB-SubCell"/>
</dbReference>
<dbReference type="InterPro" id="IPR004638">
    <property type="entry name" value="EmrB-like"/>
</dbReference>
<dbReference type="Gene3D" id="1.20.1720.10">
    <property type="entry name" value="Multidrug resistance protein D"/>
    <property type="match status" value="1"/>
</dbReference>
<proteinExistence type="predicted"/>
<evidence type="ECO:0000256" key="6">
    <source>
        <dbReference type="ARBA" id="ARBA00023136"/>
    </source>
</evidence>
<reference evidence="10" key="1">
    <citation type="journal article" date="2014" name="Int. J. Syst. Evol. Microbiol.">
        <title>Complete genome sequence of Corynebacterium casei LMG S-19264T (=DSM 44701T), isolated from a smear-ripened cheese.</title>
        <authorList>
            <consortium name="US DOE Joint Genome Institute (JGI-PGF)"/>
            <person name="Walter F."/>
            <person name="Albersmeier A."/>
            <person name="Kalinowski J."/>
            <person name="Ruckert C."/>
        </authorList>
    </citation>
    <scope>NUCLEOTIDE SEQUENCE</scope>
    <source>
        <strain evidence="10">CGMCC 4.7110</strain>
    </source>
</reference>
<evidence type="ECO:0000256" key="5">
    <source>
        <dbReference type="ARBA" id="ARBA00022989"/>
    </source>
</evidence>
<keyword evidence="11" id="KW-1185">Reference proteome</keyword>
<dbReference type="SUPFAM" id="SSF103473">
    <property type="entry name" value="MFS general substrate transporter"/>
    <property type="match status" value="1"/>
</dbReference>
<gene>
    <name evidence="10" type="ORF">GCM10011578_096820</name>
</gene>
<keyword evidence="5 8" id="KW-1133">Transmembrane helix</keyword>
<reference evidence="10" key="2">
    <citation type="submission" date="2020-09" db="EMBL/GenBank/DDBJ databases">
        <authorList>
            <person name="Sun Q."/>
            <person name="Zhou Y."/>
        </authorList>
    </citation>
    <scope>NUCLEOTIDE SEQUENCE</scope>
    <source>
        <strain evidence="10">CGMCC 4.7110</strain>
    </source>
</reference>
<name>A0A917XPH5_9ACTN</name>
<accession>A0A917XPH5</accession>
<keyword evidence="2" id="KW-0813">Transport</keyword>
<feature type="transmembrane region" description="Helical" evidence="8">
    <location>
        <begin position="25"/>
        <end position="49"/>
    </location>
</feature>
<feature type="transmembrane region" description="Helical" evidence="8">
    <location>
        <begin position="61"/>
        <end position="81"/>
    </location>
</feature>
<feature type="transmembrane region" description="Helical" evidence="8">
    <location>
        <begin position="118"/>
        <end position="142"/>
    </location>
</feature>
<keyword evidence="3" id="KW-1003">Cell membrane</keyword>
<feature type="transmembrane region" description="Helical" evidence="8">
    <location>
        <begin position="281"/>
        <end position="302"/>
    </location>
</feature>
<dbReference type="PRINTS" id="PR01036">
    <property type="entry name" value="TCRTETB"/>
</dbReference>
<dbReference type="Pfam" id="PF07690">
    <property type="entry name" value="MFS_1"/>
    <property type="match status" value="1"/>
</dbReference>
<evidence type="ECO:0000256" key="3">
    <source>
        <dbReference type="ARBA" id="ARBA00022475"/>
    </source>
</evidence>
<evidence type="ECO:0000256" key="2">
    <source>
        <dbReference type="ARBA" id="ARBA00022448"/>
    </source>
</evidence>